<dbReference type="EMBL" id="ADGQ01000010">
    <property type="protein sequence ID" value="EFM65290.1"/>
    <property type="molecule type" value="Genomic_DNA"/>
</dbReference>
<dbReference type="CDD" id="cd00090">
    <property type="entry name" value="HTH_ARSR"/>
    <property type="match status" value="1"/>
</dbReference>
<dbReference type="InterPro" id="IPR001845">
    <property type="entry name" value="HTH_ArsR_DNA-bd_dom"/>
</dbReference>
<proteinExistence type="predicted"/>
<dbReference type="RefSeq" id="WP_007788263.1">
    <property type="nucleotide sequence ID" value="NZ_ADGQ01000010.1"/>
</dbReference>
<dbReference type="AlphaFoldDB" id="E0E1E2"/>
<dbReference type="Proteomes" id="UP000003244">
    <property type="component" value="Unassembled WGS sequence"/>
</dbReference>
<organism evidence="6 7">
    <name type="scientific">Peptostreptococcus stomatis DSM 17678</name>
    <dbReference type="NCBI Taxonomy" id="596315"/>
    <lineage>
        <taxon>Bacteria</taxon>
        <taxon>Bacillati</taxon>
        <taxon>Bacillota</taxon>
        <taxon>Clostridia</taxon>
        <taxon>Peptostreptococcales</taxon>
        <taxon>Peptostreptococcaceae</taxon>
        <taxon>Peptostreptococcus</taxon>
    </lineage>
</organism>
<dbReference type="SUPFAM" id="SSF46785">
    <property type="entry name" value="Winged helix' DNA-binding domain"/>
    <property type="match status" value="1"/>
</dbReference>
<evidence type="ECO:0000256" key="3">
    <source>
        <dbReference type="ARBA" id="ARBA00023163"/>
    </source>
</evidence>
<dbReference type="GeneID" id="84799989"/>
<dbReference type="PROSITE" id="PS00846">
    <property type="entry name" value="HTH_ARSR_1"/>
    <property type="match status" value="1"/>
</dbReference>
<sequence length="127" mass="15046">MPLKKLTDDNIEVCQDYCIHEDRIEAVKKDKPTEEMVYDLAELFKVFGDVTRVKIIYALLEREMCVCDIANLLEMTQSAISHQLRVLKKARLVKFRKEGKTVFYSLDDYHIDKIFSFGLDHIKEMYY</sequence>
<dbReference type="Gene3D" id="1.10.10.10">
    <property type="entry name" value="Winged helix-like DNA-binding domain superfamily/Winged helix DNA-binding domain"/>
    <property type="match status" value="1"/>
</dbReference>
<keyword evidence="7" id="KW-1185">Reference proteome</keyword>
<dbReference type="OrthoDB" id="9794330at2"/>
<evidence type="ECO:0000259" key="5">
    <source>
        <dbReference type="PROSITE" id="PS50987"/>
    </source>
</evidence>
<dbReference type="PRINTS" id="PR00778">
    <property type="entry name" value="HTHARSR"/>
</dbReference>
<dbReference type="InterPro" id="IPR036390">
    <property type="entry name" value="WH_DNA-bd_sf"/>
</dbReference>
<dbReference type="InterPro" id="IPR051011">
    <property type="entry name" value="Metal_resp_trans_reg"/>
</dbReference>
<dbReference type="NCBIfam" id="NF033788">
    <property type="entry name" value="HTH_metalloreg"/>
    <property type="match status" value="1"/>
</dbReference>
<dbReference type="PANTHER" id="PTHR43132">
    <property type="entry name" value="ARSENICAL RESISTANCE OPERON REPRESSOR ARSR-RELATED"/>
    <property type="match status" value="1"/>
</dbReference>
<dbReference type="Pfam" id="PF01022">
    <property type="entry name" value="HTH_5"/>
    <property type="match status" value="1"/>
</dbReference>
<dbReference type="InterPro" id="IPR036388">
    <property type="entry name" value="WH-like_DNA-bd_sf"/>
</dbReference>
<keyword evidence="2" id="KW-0238">DNA-binding</keyword>
<reference evidence="6 7" key="1">
    <citation type="submission" date="2010-08" db="EMBL/GenBank/DDBJ databases">
        <authorList>
            <person name="Harkins D.M."/>
            <person name="Madupu R."/>
            <person name="Durkin A.S."/>
            <person name="Torralba M."/>
            <person name="Methe B."/>
            <person name="Sutton G.G."/>
            <person name="Nelson K.E."/>
        </authorList>
    </citation>
    <scope>NUCLEOTIDE SEQUENCE [LARGE SCALE GENOMIC DNA]</scope>
    <source>
        <strain evidence="6 7">DSM 17678</strain>
    </source>
</reference>
<evidence type="ECO:0000256" key="4">
    <source>
        <dbReference type="ARBA" id="ARBA00043263"/>
    </source>
</evidence>
<dbReference type="InterPro" id="IPR018334">
    <property type="entry name" value="ArsR_HTH"/>
</dbReference>
<dbReference type="InterPro" id="IPR011991">
    <property type="entry name" value="ArsR-like_HTH"/>
</dbReference>
<feature type="domain" description="HTH arsR-type" evidence="5">
    <location>
        <begin position="32"/>
        <end position="126"/>
    </location>
</feature>
<dbReference type="STRING" id="596315.HMPREF0634_0312"/>
<evidence type="ECO:0000256" key="2">
    <source>
        <dbReference type="ARBA" id="ARBA00023125"/>
    </source>
</evidence>
<dbReference type="SMART" id="SM00418">
    <property type="entry name" value="HTH_ARSR"/>
    <property type="match status" value="1"/>
</dbReference>
<evidence type="ECO:0000313" key="7">
    <source>
        <dbReference type="Proteomes" id="UP000003244"/>
    </source>
</evidence>
<keyword evidence="3" id="KW-0804">Transcription</keyword>
<dbReference type="PROSITE" id="PS50987">
    <property type="entry name" value="HTH_ARSR_2"/>
    <property type="match status" value="1"/>
</dbReference>
<evidence type="ECO:0000313" key="6">
    <source>
        <dbReference type="EMBL" id="EFM65290.1"/>
    </source>
</evidence>
<gene>
    <name evidence="6" type="ORF">HMPREF0634_0312</name>
</gene>
<comment type="caution">
    <text evidence="6">The sequence shown here is derived from an EMBL/GenBank/DDBJ whole genome shotgun (WGS) entry which is preliminary data.</text>
</comment>
<name>E0E1E2_9FIRM</name>
<keyword evidence="1" id="KW-0805">Transcription regulation</keyword>
<dbReference type="eggNOG" id="COG0640">
    <property type="taxonomic scope" value="Bacteria"/>
</dbReference>
<dbReference type="GO" id="GO:0003700">
    <property type="term" value="F:DNA-binding transcription factor activity"/>
    <property type="evidence" value="ECO:0007669"/>
    <property type="project" value="InterPro"/>
</dbReference>
<keyword evidence="4" id="KW-0105">Cadmium resistance</keyword>
<accession>E0E1E2</accession>
<protein>
    <submittedName>
        <fullName evidence="6">Transcriptional regulator, ArsR family</fullName>
    </submittedName>
</protein>
<evidence type="ECO:0000256" key="1">
    <source>
        <dbReference type="ARBA" id="ARBA00023015"/>
    </source>
</evidence>
<dbReference type="GO" id="GO:0046686">
    <property type="term" value="P:response to cadmium ion"/>
    <property type="evidence" value="ECO:0007669"/>
    <property type="project" value="UniProtKB-KW"/>
</dbReference>
<dbReference type="PANTHER" id="PTHR43132:SF6">
    <property type="entry name" value="HTH-TYPE TRANSCRIPTIONAL REPRESSOR CZRA"/>
    <property type="match status" value="1"/>
</dbReference>
<dbReference type="GO" id="GO:0003677">
    <property type="term" value="F:DNA binding"/>
    <property type="evidence" value="ECO:0007669"/>
    <property type="project" value="UniProtKB-KW"/>
</dbReference>